<evidence type="ECO:0000313" key="5">
    <source>
        <dbReference type="EMBL" id="KAG2980308.1"/>
    </source>
</evidence>
<feature type="compositionally biased region" description="Basic and acidic residues" evidence="1">
    <location>
        <begin position="303"/>
        <end position="312"/>
    </location>
</feature>
<feature type="region of interest" description="Disordered" evidence="1">
    <location>
        <begin position="283"/>
        <end position="312"/>
    </location>
</feature>
<comment type="caution">
    <text evidence="5">The sequence shown here is derived from an EMBL/GenBank/DDBJ whole genome shotgun (WGS) entry which is preliminary data.</text>
</comment>
<protein>
    <recommendedName>
        <fullName evidence="2">Retrotransposon gag domain-containing protein</fullName>
    </recommendedName>
</protein>
<proteinExistence type="predicted"/>
<feature type="domain" description="Retrotransposon gag" evidence="2">
    <location>
        <begin position="146"/>
        <end position="235"/>
    </location>
</feature>
<dbReference type="Proteomes" id="UP000760860">
    <property type="component" value="Unassembled WGS sequence"/>
</dbReference>
<dbReference type="EMBL" id="RCML01000337">
    <property type="protein sequence ID" value="KAG2980308.1"/>
    <property type="molecule type" value="Genomic_DNA"/>
</dbReference>
<gene>
    <name evidence="3" type="ORF">PC115_g10676</name>
    <name evidence="4" type="ORF">PC117_g11960</name>
    <name evidence="5" type="ORF">PC118_g11244</name>
    <name evidence="6" type="ORF">PC129_g9424</name>
</gene>
<reference evidence="5" key="1">
    <citation type="submission" date="2018-10" db="EMBL/GenBank/DDBJ databases">
        <title>Effector identification in a new, highly contiguous assembly of the strawberry crown rot pathogen Phytophthora cactorum.</title>
        <authorList>
            <person name="Armitage A.D."/>
            <person name="Nellist C.F."/>
            <person name="Bates H."/>
            <person name="Vickerstaff R.J."/>
            <person name="Harrison R.J."/>
        </authorList>
    </citation>
    <scope>NUCLEOTIDE SEQUENCE</scope>
    <source>
        <strain evidence="3">4032</strain>
        <strain evidence="4">4040</strain>
        <strain evidence="5">P415</strain>
        <strain evidence="6">P421</strain>
    </source>
</reference>
<organism evidence="5 7">
    <name type="scientific">Phytophthora cactorum</name>
    <dbReference type="NCBI Taxonomy" id="29920"/>
    <lineage>
        <taxon>Eukaryota</taxon>
        <taxon>Sar</taxon>
        <taxon>Stramenopiles</taxon>
        <taxon>Oomycota</taxon>
        <taxon>Peronosporomycetes</taxon>
        <taxon>Peronosporales</taxon>
        <taxon>Peronosporaceae</taxon>
        <taxon>Phytophthora</taxon>
    </lineage>
</organism>
<evidence type="ECO:0000259" key="2">
    <source>
        <dbReference type="Pfam" id="PF03732"/>
    </source>
</evidence>
<dbReference type="EMBL" id="RCMI01000320">
    <property type="protein sequence ID" value="KAG2917594.1"/>
    <property type="molecule type" value="Genomic_DNA"/>
</dbReference>
<dbReference type="Proteomes" id="UP000774804">
    <property type="component" value="Unassembled WGS sequence"/>
</dbReference>
<evidence type="ECO:0000313" key="3">
    <source>
        <dbReference type="EMBL" id="KAG2917594.1"/>
    </source>
</evidence>
<evidence type="ECO:0000313" key="7">
    <source>
        <dbReference type="Proteomes" id="UP000697107"/>
    </source>
</evidence>
<dbReference type="EMBL" id="RCMK01000320">
    <property type="protein sequence ID" value="KAG2936780.1"/>
    <property type="molecule type" value="Genomic_DNA"/>
</dbReference>
<dbReference type="Proteomes" id="UP000736787">
    <property type="component" value="Unassembled WGS sequence"/>
</dbReference>
<dbReference type="EMBL" id="RCMV01000295">
    <property type="protein sequence ID" value="KAG3219789.1"/>
    <property type="molecule type" value="Genomic_DNA"/>
</dbReference>
<dbReference type="AlphaFoldDB" id="A0A8T1FVE3"/>
<accession>A0A8T1FVE3</accession>
<evidence type="ECO:0000313" key="6">
    <source>
        <dbReference type="EMBL" id="KAG3219789.1"/>
    </source>
</evidence>
<evidence type="ECO:0000313" key="4">
    <source>
        <dbReference type="EMBL" id="KAG2936780.1"/>
    </source>
</evidence>
<feature type="compositionally biased region" description="Polar residues" evidence="1">
    <location>
        <begin position="283"/>
        <end position="302"/>
    </location>
</feature>
<dbReference type="Pfam" id="PF03732">
    <property type="entry name" value="Retrotrans_gag"/>
    <property type="match status" value="1"/>
</dbReference>
<dbReference type="InterPro" id="IPR005162">
    <property type="entry name" value="Retrotrans_gag_dom"/>
</dbReference>
<sequence>MTMTRSREVESESPNPRQRQVPPTDQTEAATPQEAQSDTPQAGMPNTAPESMSIQQLMLWSTQQQQMYQTQMQTQFQMQMQQSNSRFEHLLFSQGDRRKKDPPTYDGNFSGDLELWNFATEEYYANKRGIMEAATSDFVTMISSILGKSVLNWYHAFSSDCEQAGTPKTWSLFKAKLRERFRPKDFEYNLRERLFQMKQNGTIHEYVSSFQDLMSQSELKISEMEKLFYFQNGLRAETAKKVKELSPRFLHEVIEIATNFEFAHYGGQAATSSTVIQSFSKATTNAKPGNNKQIMSSAQKQSAKSEPKEDWESRPHVIIVDSSGTSSRSVSQAARSTTISLNGVIEDLAMRLQLDITKHHDVMMTVRLRYNQTVQQPGRTVELKLQIPDFPVTVETFTAMPVPEDKDVMLGMRRLRENNPDIDWERLLLHPRARTEALEPFQLVVPNRPPARVMGGRRFKNASQNREVFTTTSNMATRVRSE</sequence>
<name>A0A8T1FVE3_9STRA</name>
<feature type="compositionally biased region" description="Polar residues" evidence="1">
    <location>
        <begin position="12"/>
        <end position="40"/>
    </location>
</feature>
<dbReference type="VEuPathDB" id="FungiDB:PC110_g20618"/>
<dbReference type="VEuPathDB" id="FungiDB:PC110_g18750"/>
<dbReference type="Proteomes" id="UP000697107">
    <property type="component" value="Unassembled WGS sequence"/>
</dbReference>
<feature type="region of interest" description="Disordered" evidence="1">
    <location>
        <begin position="1"/>
        <end position="48"/>
    </location>
</feature>
<evidence type="ECO:0000256" key="1">
    <source>
        <dbReference type="SAM" id="MobiDB-lite"/>
    </source>
</evidence>
<feature type="compositionally biased region" description="Basic and acidic residues" evidence="1">
    <location>
        <begin position="1"/>
        <end position="10"/>
    </location>
</feature>